<comment type="caution">
    <text evidence="2">The sequence shown here is derived from an EMBL/GenBank/DDBJ whole genome shotgun (WGS) entry which is preliminary data.</text>
</comment>
<protein>
    <submittedName>
        <fullName evidence="2">IS200/IS605 family transposase</fullName>
    </submittedName>
</protein>
<name>A0ABS2EKI1_9FIRM</name>
<dbReference type="PANTHER" id="PTHR33360:SF2">
    <property type="entry name" value="TRANSPOSASE FOR INSERTION SEQUENCE ELEMENT IS200"/>
    <property type="match status" value="1"/>
</dbReference>
<dbReference type="NCBIfam" id="NF033573">
    <property type="entry name" value="transpos_IS200"/>
    <property type="match status" value="1"/>
</dbReference>
<dbReference type="RefSeq" id="WP_204864704.1">
    <property type="nucleotide sequence ID" value="NZ_JACJKH010000035.1"/>
</dbReference>
<sequence>MDKNYIFTEHTNVTHGRGYVYLLQYHIVWVTKYRKPVLVGMVAAETKRHLLETMEQLQMECLAMEVMPDHIHLLVSCKPQLRLSDAIKILKGNAARWLFMAHPDLKKSLWGRHLWNPSYFVATVSERSTVQIEAYINSQKKEAEHGGNCNKRR</sequence>
<evidence type="ECO:0000259" key="1">
    <source>
        <dbReference type="SMART" id="SM01321"/>
    </source>
</evidence>
<evidence type="ECO:0000313" key="3">
    <source>
        <dbReference type="Proteomes" id="UP000775686"/>
    </source>
</evidence>
<feature type="domain" description="Transposase IS200-like" evidence="1">
    <location>
        <begin position="20"/>
        <end position="139"/>
    </location>
</feature>
<keyword evidence="3" id="KW-1185">Reference proteome</keyword>
<dbReference type="Proteomes" id="UP000775686">
    <property type="component" value="Unassembled WGS sequence"/>
</dbReference>
<proteinExistence type="predicted"/>
<dbReference type="InterPro" id="IPR002686">
    <property type="entry name" value="Transposase_17"/>
</dbReference>
<organism evidence="2 3">
    <name type="scientific">Drancourtella massiliensis</name>
    <dbReference type="NCBI Taxonomy" id="1632013"/>
    <lineage>
        <taxon>Bacteria</taxon>
        <taxon>Bacillati</taxon>
        <taxon>Bacillota</taxon>
        <taxon>Clostridia</taxon>
        <taxon>Eubacteriales</taxon>
        <taxon>Oscillospiraceae</taxon>
        <taxon>Drancourtella</taxon>
    </lineage>
</organism>
<reference evidence="2 3" key="1">
    <citation type="journal article" date="2021" name="Sci. Rep.">
        <title>The distribution of antibiotic resistance genes in chicken gut microbiota commensals.</title>
        <authorList>
            <person name="Juricova H."/>
            <person name="Matiasovicova J."/>
            <person name="Kubasova T."/>
            <person name="Cejkova D."/>
            <person name="Rychlik I."/>
        </authorList>
    </citation>
    <scope>NUCLEOTIDE SEQUENCE [LARGE SCALE GENOMIC DNA]</scope>
    <source>
        <strain evidence="2 3">An770</strain>
    </source>
</reference>
<evidence type="ECO:0000313" key="2">
    <source>
        <dbReference type="EMBL" id="MBM6745481.1"/>
    </source>
</evidence>
<dbReference type="PANTHER" id="PTHR33360">
    <property type="entry name" value="TRANSPOSASE FOR INSERTION SEQUENCE ELEMENT IS200"/>
    <property type="match status" value="1"/>
</dbReference>
<dbReference type="SMART" id="SM01321">
    <property type="entry name" value="Y1_Tnp"/>
    <property type="match status" value="1"/>
</dbReference>
<dbReference type="SUPFAM" id="SSF143422">
    <property type="entry name" value="Transposase IS200-like"/>
    <property type="match status" value="1"/>
</dbReference>
<dbReference type="Pfam" id="PF01797">
    <property type="entry name" value="Y1_Tnp"/>
    <property type="match status" value="1"/>
</dbReference>
<dbReference type="EMBL" id="JACJKH010000035">
    <property type="protein sequence ID" value="MBM6745481.1"/>
    <property type="molecule type" value="Genomic_DNA"/>
</dbReference>
<dbReference type="InterPro" id="IPR036515">
    <property type="entry name" value="Transposase_17_sf"/>
</dbReference>
<accession>A0ABS2EKI1</accession>
<dbReference type="Gene3D" id="3.30.70.1290">
    <property type="entry name" value="Transposase IS200-like"/>
    <property type="match status" value="1"/>
</dbReference>
<gene>
    <name evidence="2" type="primary">tnpA</name>
    <name evidence="2" type="ORF">H6A32_14455</name>
</gene>